<evidence type="ECO:0000256" key="1">
    <source>
        <dbReference type="SAM" id="MobiDB-lite"/>
    </source>
</evidence>
<evidence type="ECO:0000313" key="3">
    <source>
        <dbReference type="Proteomes" id="UP000699042"/>
    </source>
</evidence>
<gene>
    <name evidence="2" type="ORF">JMJ77_012438</name>
</gene>
<keyword evidence="3" id="KW-1185">Reference proteome</keyword>
<dbReference type="EMBL" id="JAESDN010000014">
    <property type="protein sequence ID" value="KAG7041922.1"/>
    <property type="molecule type" value="Genomic_DNA"/>
</dbReference>
<dbReference type="AlphaFoldDB" id="A0A9P7UBX7"/>
<feature type="region of interest" description="Disordered" evidence="1">
    <location>
        <begin position="1"/>
        <end position="24"/>
    </location>
</feature>
<feature type="compositionally biased region" description="Polar residues" evidence="1">
    <location>
        <begin position="1"/>
        <end position="18"/>
    </location>
</feature>
<accession>A0A9P7UBX7</accession>
<dbReference type="Proteomes" id="UP000699042">
    <property type="component" value="Unassembled WGS sequence"/>
</dbReference>
<organism evidence="2 3">
    <name type="scientific">Colletotrichum scovillei</name>
    <dbReference type="NCBI Taxonomy" id="1209932"/>
    <lineage>
        <taxon>Eukaryota</taxon>
        <taxon>Fungi</taxon>
        <taxon>Dikarya</taxon>
        <taxon>Ascomycota</taxon>
        <taxon>Pezizomycotina</taxon>
        <taxon>Sordariomycetes</taxon>
        <taxon>Hypocreomycetidae</taxon>
        <taxon>Glomerellales</taxon>
        <taxon>Glomerellaceae</taxon>
        <taxon>Colletotrichum</taxon>
        <taxon>Colletotrichum acutatum species complex</taxon>
    </lineage>
</organism>
<reference evidence="2" key="1">
    <citation type="submission" date="2021-05" db="EMBL/GenBank/DDBJ databases">
        <title>Comparative genomics of three Colletotrichum scovillei strains and genetic complementation revealed genes involved fungal growth and virulence on chili pepper.</title>
        <authorList>
            <person name="Hsieh D.-K."/>
            <person name="Chuang S.-C."/>
            <person name="Chen C.-Y."/>
            <person name="Chao Y.-T."/>
            <person name="Lu M.-Y.J."/>
            <person name="Lee M.-H."/>
            <person name="Shih M.-C."/>
        </authorList>
    </citation>
    <scope>NUCLEOTIDE SEQUENCE</scope>
    <source>
        <strain evidence="2">Coll-153</strain>
    </source>
</reference>
<protein>
    <submittedName>
        <fullName evidence="2">Uncharacterized protein</fullName>
    </submittedName>
</protein>
<proteinExistence type="predicted"/>
<comment type="caution">
    <text evidence="2">The sequence shown here is derived from an EMBL/GenBank/DDBJ whole genome shotgun (WGS) entry which is preliminary data.</text>
</comment>
<sequence length="63" mass="7071">MLSSDQMKSELFSHNQESLGALPESFPLPSRPLIVAKTRRRLTTKSDPMGLLISRDQALHVHT</sequence>
<evidence type="ECO:0000313" key="2">
    <source>
        <dbReference type="EMBL" id="KAG7041922.1"/>
    </source>
</evidence>
<name>A0A9P7UBX7_9PEZI</name>